<keyword evidence="5" id="KW-0808">Transferase</keyword>
<dbReference type="SMART" id="SM00387">
    <property type="entry name" value="HATPase_c"/>
    <property type="match status" value="1"/>
</dbReference>
<dbReference type="InterPro" id="IPR036097">
    <property type="entry name" value="HisK_dim/P_sf"/>
</dbReference>
<dbReference type="InterPro" id="IPR003594">
    <property type="entry name" value="HATPase_dom"/>
</dbReference>
<dbReference type="GO" id="GO:0016020">
    <property type="term" value="C:membrane"/>
    <property type="evidence" value="ECO:0007669"/>
    <property type="project" value="UniProtKB-SubCell"/>
</dbReference>
<dbReference type="SMART" id="SM00388">
    <property type="entry name" value="HisKA"/>
    <property type="match status" value="1"/>
</dbReference>
<dbReference type="Pfam" id="PF02518">
    <property type="entry name" value="HATPase_c"/>
    <property type="match status" value="1"/>
</dbReference>
<evidence type="ECO:0000313" key="16">
    <source>
        <dbReference type="Proteomes" id="UP000777784"/>
    </source>
</evidence>
<dbReference type="GO" id="GO:0005524">
    <property type="term" value="F:ATP binding"/>
    <property type="evidence" value="ECO:0007669"/>
    <property type="project" value="UniProtKB-KW"/>
</dbReference>
<keyword evidence="6" id="KW-0812">Transmembrane</keyword>
<dbReference type="Pfam" id="PF00512">
    <property type="entry name" value="HisKA"/>
    <property type="match status" value="1"/>
</dbReference>
<dbReference type="PRINTS" id="PR00344">
    <property type="entry name" value="BCTRLSENSOR"/>
</dbReference>
<evidence type="ECO:0000256" key="8">
    <source>
        <dbReference type="ARBA" id="ARBA00022777"/>
    </source>
</evidence>
<dbReference type="PANTHER" id="PTHR42878:SF7">
    <property type="entry name" value="SENSOR HISTIDINE KINASE GLRK"/>
    <property type="match status" value="1"/>
</dbReference>
<name>A0A948RYB3_UNCEI</name>
<dbReference type="GO" id="GO:0030295">
    <property type="term" value="F:protein kinase activator activity"/>
    <property type="evidence" value="ECO:0007669"/>
    <property type="project" value="TreeGrafter"/>
</dbReference>
<dbReference type="InterPro" id="IPR035965">
    <property type="entry name" value="PAS-like_dom_sf"/>
</dbReference>
<dbReference type="CDD" id="cd00082">
    <property type="entry name" value="HisKA"/>
    <property type="match status" value="1"/>
</dbReference>
<dbReference type="CDD" id="cd00130">
    <property type="entry name" value="PAS"/>
    <property type="match status" value="1"/>
</dbReference>
<dbReference type="Pfam" id="PF08448">
    <property type="entry name" value="PAS_4"/>
    <property type="match status" value="1"/>
</dbReference>
<feature type="domain" description="PAS" evidence="14">
    <location>
        <begin position="179"/>
        <end position="216"/>
    </location>
</feature>
<dbReference type="SUPFAM" id="SSF55874">
    <property type="entry name" value="ATPase domain of HSP90 chaperone/DNA topoisomerase II/histidine kinase"/>
    <property type="match status" value="1"/>
</dbReference>
<evidence type="ECO:0000256" key="5">
    <source>
        <dbReference type="ARBA" id="ARBA00022679"/>
    </source>
</evidence>
<sequence>MPISLLIQGILSKRSRREELSSTLAPAVRTILGSDEPALITVFARQLHDDSYQAVSIWPGSGYAPDGLSASSSPFGIGMDVPTGHALPRLPALPLVAASWRKEASIQWMDHDNLSLLIPAHGFKDLCGFLEIVPVQMDLILTPLQSDNLLLVGQAAGLCLERDMDTIRSTLREDALQAQIGFLNRFADRLSDGILIISDDGVLLHLNRSAERLTGLLGINTVGLEISHILPAPAARAIQVAKDELVKRGHTIPRTVDFDTSQGPMRWQIDVELIRAGREVTSCVATLRDLHHRQYLSKLLEVDRLKNDFLSTLSHELRTPITTLRGYAWLLHQERDKLPEHLRDAVSSMEQETVGLCGMVENLLFLADPEQPLPADADPIPLGTVIGDVIQEYNGWVGKRGITIESDIAEDPLFVNGETERLRLMVINIIDNAVKFSPDGSLIKISWRRVDGGNGELRVEDQGPGMTTLAGTAAFDPFQQGGDALVGKPPGLGLGLAIVRRVVEELSGRIETQAGADGGTRMNLILPLAGD</sequence>
<dbReference type="NCBIfam" id="TIGR00229">
    <property type="entry name" value="sensory_box"/>
    <property type="match status" value="1"/>
</dbReference>
<evidence type="ECO:0000256" key="7">
    <source>
        <dbReference type="ARBA" id="ARBA00022741"/>
    </source>
</evidence>
<dbReference type="Proteomes" id="UP000777784">
    <property type="component" value="Unassembled WGS sequence"/>
</dbReference>
<feature type="domain" description="Histidine kinase" evidence="13">
    <location>
        <begin position="312"/>
        <end position="530"/>
    </location>
</feature>
<dbReference type="InterPro" id="IPR004358">
    <property type="entry name" value="Sig_transdc_His_kin-like_C"/>
</dbReference>
<comment type="subcellular location">
    <subcellularLocation>
        <location evidence="2">Membrane</location>
        <topology evidence="2">Multi-pass membrane protein</topology>
    </subcellularLocation>
</comment>
<keyword evidence="9" id="KW-0067">ATP-binding</keyword>
<dbReference type="SUPFAM" id="SSF47384">
    <property type="entry name" value="Homodimeric domain of signal transducing histidine kinase"/>
    <property type="match status" value="1"/>
</dbReference>
<evidence type="ECO:0000256" key="12">
    <source>
        <dbReference type="ARBA" id="ARBA00023136"/>
    </source>
</evidence>
<dbReference type="EMBL" id="JAHJDP010000077">
    <property type="protein sequence ID" value="MBU2691828.1"/>
    <property type="molecule type" value="Genomic_DNA"/>
</dbReference>
<dbReference type="SUPFAM" id="SSF55785">
    <property type="entry name" value="PYP-like sensor domain (PAS domain)"/>
    <property type="match status" value="1"/>
</dbReference>
<keyword evidence="4" id="KW-0597">Phosphoprotein</keyword>
<keyword evidence="12" id="KW-0472">Membrane</keyword>
<keyword evidence="7" id="KW-0547">Nucleotide-binding</keyword>
<dbReference type="AlphaFoldDB" id="A0A948RYB3"/>
<gene>
    <name evidence="15" type="ORF">KJ970_12980</name>
</gene>
<dbReference type="GO" id="GO:0000155">
    <property type="term" value="F:phosphorelay sensor kinase activity"/>
    <property type="evidence" value="ECO:0007669"/>
    <property type="project" value="InterPro"/>
</dbReference>
<keyword evidence="8 15" id="KW-0418">Kinase</keyword>
<dbReference type="Gene3D" id="3.30.450.20">
    <property type="entry name" value="PAS domain"/>
    <property type="match status" value="1"/>
</dbReference>
<dbReference type="PANTHER" id="PTHR42878">
    <property type="entry name" value="TWO-COMPONENT HISTIDINE KINASE"/>
    <property type="match status" value="1"/>
</dbReference>
<dbReference type="Gene3D" id="3.30.565.10">
    <property type="entry name" value="Histidine kinase-like ATPase, C-terminal domain"/>
    <property type="match status" value="1"/>
</dbReference>
<evidence type="ECO:0000259" key="13">
    <source>
        <dbReference type="PROSITE" id="PS50109"/>
    </source>
</evidence>
<accession>A0A948RYB3</accession>
<dbReference type="InterPro" id="IPR005467">
    <property type="entry name" value="His_kinase_dom"/>
</dbReference>
<dbReference type="GO" id="GO:0000156">
    <property type="term" value="F:phosphorelay response regulator activity"/>
    <property type="evidence" value="ECO:0007669"/>
    <property type="project" value="TreeGrafter"/>
</dbReference>
<comment type="caution">
    <text evidence="15">The sequence shown here is derived from an EMBL/GenBank/DDBJ whole genome shotgun (WGS) entry which is preliminary data.</text>
</comment>
<keyword evidence="10" id="KW-1133">Transmembrane helix</keyword>
<evidence type="ECO:0000256" key="4">
    <source>
        <dbReference type="ARBA" id="ARBA00022553"/>
    </source>
</evidence>
<evidence type="ECO:0000259" key="14">
    <source>
        <dbReference type="PROSITE" id="PS50112"/>
    </source>
</evidence>
<evidence type="ECO:0000256" key="10">
    <source>
        <dbReference type="ARBA" id="ARBA00022989"/>
    </source>
</evidence>
<dbReference type="InterPro" id="IPR003661">
    <property type="entry name" value="HisK_dim/P_dom"/>
</dbReference>
<dbReference type="Gene3D" id="1.10.287.130">
    <property type="match status" value="1"/>
</dbReference>
<dbReference type="InterPro" id="IPR013656">
    <property type="entry name" value="PAS_4"/>
</dbReference>
<proteinExistence type="predicted"/>
<dbReference type="CDD" id="cd00075">
    <property type="entry name" value="HATPase"/>
    <property type="match status" value="1"/>
</dbReference>
<evidence type="ECO:0000256" key="1">
    <source>
        <dbReference type="ARBA" id="ARBA00000085"/>
    </source>
</evidence>
<dbReference type="InterPro" id="IPR000014">
    <property type="entry name" value="PAS"/>
</dbReference>
<evidence type="ECO:0000313" key="15">
    <source>
        <dbReference type="EMBL" id="MBU2691828.1"/>
    </source>
</evidence>
<dbReference type="InterPro" id="IPR036890">
    <property type="entry name" value="HATPase_C_sf"/>
</dbReference>
<evidence type="ECO:0000256" key="3">
    <source>
        <dbReference type="ARBA" id="ARBA00012438"/>
    </source>
</evidence>
<evidence type="ECO:0000256" key="9">
    <source>
        <dbReference type="ARBA" id="ARBA00022840"/>
    </source>
</evidence>
<dbReference type="InterPro" id="IPR050351">
    <property type="entry name" value="BphY/WalK/GraS-like"/>
</dbReference>
<dbReference type="PROSITE" id="PS50112">
    <property type="entry name" value="PAS"/>
    <property type="match status" value="1"/>
</dbReference>
<evidence type="ECO:0000256" key="2">
    <source>
        <dbReference type="ARBA" id="ARBA00004141"/>
    </source>
</evidence>
<dbReference type="FunFam" id="1.10.287.130:FF:000001">
    <property type="entry name" value="Two-component sensor histidine kinase"/>
    <property type="match status" value="1"/>
</dbReference>
<reference evidence="15" key="1">
    <citation type="submission" date="2021-05" db="EMBL/GenBank/DDBJ databases">
        <title>Energy efficiency and biological interactions define the core microbiome of deep oligotrophic groundwater.</title>
        <authorList>
            <person name="Mehrshad M."/>
            <person name="Lopez-Fernandez M."/>
            <person name="Bell E."/>
            <person name="Bernier-Latmani R."/>
            <person name="Bertilsson S."/>
            <person name="Dopson M."/>
        </authorList>
    </citation>
    <scope>NUCLEOTIDE SEQUENCE</scope>
    <source>
        <strain evidence="15">Modern_marine.mb.64</strain>
    </source>
</reference>
<protein>
    <recommendedName>
        <fullName evidence="3">histidine kinase</fullName>
        <ecNumber evidence="3">2.7.13.3</ecNumber>
    </recommendedName>
</protein>
<dbReference type="EC" id="2.7.13.3" evidence="3"/>
<keyword evidence="11" id="KW-0902">Two-component regulatory system</keyword>
<dbReference type="PROSITE" id="PS50109">
    <property type="entry name" value="HIS_KIN"/>
    <property type="match status" value="1"/>
</dbReference>
<evidence type="ECO:0000256" key="6">
    <source>
        <dbReference type="ARBA" id="ARBA00022692"/>
    </source>
</evidence>
<evidence type="ECO:0000256" key="11">
    <source>
        <dbReference type="ARBA" id="ARBA00023012"/>
    </source>
</evidence>
<organism evidence="15 16">
    <name type="scientific">Eiseniibacteriota bacterium</name>
    <dbReference type="NCBI Taxonomy" id="2212470"/>
    <lineage>
        <taxon>Bacteria</taxon>
        <taxon>Candidatus Eiseniibacteriota</taxon>
    </lineage>
</organism>
<dbReference type="GO" id="GO:0007234">
    <property type="term" value="P:osmosensory signaling via phosphorelay pathway"/>
    <property type="evidence" value="ECO:0007669"/>
    <property type="project" value="TreeGrafter"/>
</dbReference>
<comment type="catalytic activity">
    <reaction evidence="1">
        <text>ATP + protein L-histidine = ADP + protein N-phospho-L-histidine.</text>
        <dbReference type="EC" id="2.7.13.3"/>
    </reaction>
</comment>